<reference evidence="2 3" key="1">
    <citation type="submission" date="2018-08" db="EMBL/GenBank/DDBJ databases">
        <title>Genome Sequences of Legionella pneumophila subsp. pneumophila Isolates, Recovered from a Drinking Water System in a Large Builging.</title>
        <authorList>
            <person name="Gomez-Alvarez V."/>
            <person name="Boczek L."/>
            <person name="King D."/>
            <person name="Pemberton A."/>
            <person name="Pfaller S."/>
            <person name="Rodgers M."/>
            <person name="Santodomingo J."/>
            <person name="Revetta R."/>
        </authorList>
    </citation>
    <scope>NUCLEOTIDE SEQUENCE [LARGE SCALE GENOMIC DNA]</scope>
    <source>
        <strain evidence="2 3">L01C.1</strain>
    </source>
</reference>
<gene>
    <name evidence="2" type="ORF">D1H98_00410</name>
</gene>
<evidence type="ECO:0000313" key="2">
    <source>
        <dbReference type="EMBL" id="RJY33309.1"/>
    </source>
</evidence>
<feature type="region of interest" description="Disordered" evidence="1">
    <location>
        <begin position="463"/>
        <end position="482"/>
    </location>
</feature>
<dbReference type="EMBL" id="QWDR01000001">
    <property type="protein sequence ID" value="RJY33309.1"/>
    <property type="molecule type" value="Genomic_DNA"/>
</dbReference>
<dbReference type="AlphaFoldDB" id="A0A3A6WCD9"/>
<dbReference type="Proteomes" id="UP000277145">
    <property type="component" value="Unassembled WGS sequence"/>
</dbReference>
<name>A0A3A6WCD9_LEGPN</name>
<comment type="caution">
    <text evidence="2">The sequence shown here is derived from an EMBL/GenBank/DDBJ whole genome shotgun (WGS) entry which is preliminary data.</text>
</comment>
<sequence length="482" mass="55311">MDKEQGAYMPPKDGKELLDIVDNLNEFAEKLLSRIADESDEGCKQLVHVLESARARYNKPIESWLKGWFYQFTRKRGQEIDMAIKGMEAFPDAYTRLQEFKLLVGKGEWEHGSFNYYLFDELIKSVPGYKPLESELVHPIILKLRQKINKRIDEFMSQYLATQKLIEARKQELLQTHQSAQKFIDNVSIINDLEAAKKSAKENKGIIQFCLIFESDIWKLSWVDATGKVYALEPGEELIQILIDGKIKDIVKDIDNLSALHLKQLKQECVKAREMLLGRVQLLINPKDPRTQAELTNDVLKENGTSATFVLRGKPNEYSLWWINTLGFAHEISLEPYASMKTWLNDQSHPLKEEHIPQLKTYLLNVNTIKSIDVKEDMKEFKAQLQECLAAGPKSKIPPASGAIKTTNAKKLDLRLFGDVERCLRSQLSERQEEKAAIQEPGKINLNKYENIATLFGNRAQNMEQHEGQHSKPNDSLSIRSI</sequence>
<accession>A0A3A6WCD9</accession>
<evidence type="ECO:0000256" key="1">
    <source>
        <dbReference type="SAM" id="MobiDB-lite"/>
    </source>
</evidence>
<proteinExistence type="predicted"/>
<organism evidence="2 3">
    <name type="scientific">Legionella pneumophila subsp. pneumophila</name>
    <dbReference type="NCBI Taxonomy" id="91891"/>
    <lineage>
        <taxon>Bacteria</taxon>
        <taxon>Pseudomonadati</taxon>
        <taxon>Pseudomonadota</taxon>
        <taxon>Gammaproteobacteria</taxon>
        <taxon>Legionellales</taxon>
        <taxon>Legionellaceae</taxon>
        <taxon>Legionella</taxon>
    </lineage>
</organism>
<dbReference type="RefSeq" id="WP_080019929.1">
    <property type="nucleotide sequence ID" value="NZ_CP021267.1"/>
</dbReference>
<feature type="compositionally biased region" description="Basic and acidic residues" evidence="1">
    <location>
        <begin position="464"/>
        <end position="473"/>
    </location>
</feature>
<evidence type="ECO:0000313" key="3">
    <source>
        <dbReference type="Proteomes" id="UP000277145"/>
    </source>
</evidence>
<protein>
    <submittedName>
        <fullName evidence="2">Uncharacterized protein</fullName>
    </submittedName>
</protein>